<dbReference type="Gene3D" id="3.30.70.1560">
    <property type="entry name" value="Alpha-L RNA-binding motif"/>
    <property type="match status" value="1"/>
</dbReference>
<dbReference type="InterPro" id="IPR020094">
    <property type="entry name" value="TruA/RsuA/RluB/E/F_N"/>
</dbReference>
<dbReference type="OrthoDB" id="9807213at2"/>
<dbReference type="EC" id="5.4.99.-" evidence="5"/>
<dbReference type="Pfam" id="PF00849">
    <property type="entry name" value="PseudoU_synth_2"/>
    <property type="match status" value="1"/>
</dbReference>
<dbReference type="InterPro" id="IPR042092">
    <property type="entry name" value="PsdUridine_s_RsuA/RluB/E/F_cat"/>
</dbReference>
<evidence type="ECO:0000256" key="1">
    <source>
        <dbReference type="ARBA" id="ARBA00008348"/>
    </source>
</evidence>
<accession>A0A1V4EUI8</accession>
<evidence type="ECO:0000259" key="7">
    <source>
        <dbReference type="SMART" id="SM00363"/>
    </source>
</evidence>
<evidence type="ECO:0000256" key="6">
    <source>
        <dbReference type="SAM" id="MobiDB-lite"/>
    </source>
</evidence>
<dbReference type="SMART" id="SM00363">
    <property type="entry name" value="S4"/>
    <property type="match status" value="1"/>
</dbReference>
<dbReference type="GO" id="GO:0005829">
    <property type="term" value="C:cytosol"/>
    <property type="evidence" value="ECO:0007669"/>
    <property type="project" value="UniProtKB-ARBA"/>
</dbReference>
<evidence type="ECO:0000313" key="8">
    <source>
        <dbReference type="EMBL" id="OPG16603.1"/>
    </source>
</evidence>
<dbReference type="EMBL" id="MWPS01000016">
    <property type="protein sequence ID" value="OPG16603.1"/>
    <property type="molecule type" value="Genomic_DNA"/>
</dbReference>
<evidence type="ECO:0000256" key="2">
    <source>
        <dbReference type="ARBA" id="ARBA00022884"/>
    </source>
</evidence>
<dbReference type="SUPFAM" id="SSF55174">
    <property type="entry name" value="Alpha-L RNA-binding motif"/>
    <property type="match status" value="1"/>
</dbReference>
<dbReference type="Gene3D" id="3.30.70.580">
    <property type="entry name" value="Pseudouridine synthase I, catalytic domain, N-terminal subdomain"/>
    <property type="match status" value="1"/>
</dbReference>
<dbReference type="GO" id="GO:0120159">
    <property type="term" value="F:rRNA pseudouridine synthase activity"/>
    <property type="evidence" value="ECO:0007669"/>
    <property type="project" value="UniProtKB-ARBA"/>
</dbReference>
<dbReference type="SUPFAM" id="SSF55120">
    <property type="entry name" value="Pseudouridine synthase"/>
    <property type="match status" value="1"/>
</dbReference>
<dbReference type="InterPro" id="IPR018496">
    <property type="entry name" value="PsdUridine_synth_RsuA/RluB_CS"/>
</dbReference>
<comment type="caution">
    <text evidence="8">The sequence shown here is derived from an EMBL/GenBank/DDBJ whole genome shotgun (WGS) entry which is preliminary data.</text>
</comment>
<keyword evidence="3 5" id="KW-0413">Isomerase</keyword>
<dbReference type="FunFam" id="3.30.70.1560:FF:000001">
    <property type="entry name" value="Pseudouridine synthase"/>
    <property type="match status" value="1"/>
</dbReference>
<name>A0A1V4EUI8_9BACL</name>
<reference evidence="8 9" key="1">
    <citation type="submission" date="2017-02" db="EMBL/GenBank/DDBJ databases">
        <title>Draft genome of Acidibacillus ferrooxidans Huett2.</title>
        <authorList>
            <person name="Schopf S."/>
        </authorList>
    </citation>
    <scope>NUCLEOTIDE SEQUENCE [LARGE SCALE GENOMIC DNA]</scope>
    <source>
        <strain evidence="8 9">Huett2</strain>
    </source>
</reference>
<dbReference type="InterPro" id="IPR002942">
    <property type="entry name" value="S4_RNA-bd"/>
</dbReference>
<evidence type="ECO:0000256" key="5">
    <source>
        <dbReference type="RuleBase" id="RU003887"/>
    </source>
</evidence>
<keyword evidence="9" id="KW-1185">Reference proteome</keyword>
<dbReference type="PANTHER" id="PTHR47683:SF2">
    <property type="entry name" value="RNA-BINDING S4 DOMAIN-CONTAINING PROTEIN"/>
    <property type="match status" value="1"/>
</dbReference>
<dbReference type="InterPro" id="IPR006145">
    <property type="entry name" value="PsdUridine_synth_RsuA/RluA"/>
</dbReference>
<dbReference type="PANTHER" id="PTHR47683">
    <property type="entry name" value="PSEUDOURIDINE SYNTHASE FAMILY PROTEIN-RELATED"/>
    <property type="match status" value="1"/>
</dbReference>
<dbReference type="Gene3D" id="3.10.290.10">
    <property type="entry name" value="RNA-binding S4 domain"/>
    <property type="match status" value="1"/>
</dbReference>
<dbReference type="GO" id="GO:0000455">
    <property type="term" value="P:enzyme-directed rRNA pseudouridine synthesis"/>
    <property type="evidence" value="ECO:0007669"/>
    <property type="project" value="UniProtKB-ARBA"/>
</dbReference>
<proteinExistence type="inferred from homology"/>
<protein>
    <recommendedName>
        <fullName evidence="5">Pseudouridine synthase</fullName>
        <ecNumber evidence="5">5.4.99.-</ecNumber>
    </recommendedName>
</protein>
<dbReference type="PROSITE" id="PS01149">
    <property type="entry name" value="PSI_RSU"/>
    <property type="match status" value="1"/>
</dbReference>
<dbReference type="GO" id="GO:0003723">
    <property type="term" value="F:RNA binding"/>
    <property type="evidence" value="ECO:0007669"/>
    <property type="project" value="UniProtKB-KW"/>
</dbReference>
<comment type="similarity">
    <text evidence="1 5">Belongs to the pseudouridine synthase RsuA family.</text>
</comment>
<dbReference type="FunFam" id="3.10.290.10:FF:000003">
    <property type="entry name" value="Pseudouridine synthase"/>
    <property type="match status" value="1"/>
</dbReference>
<dbReference type="PROSITE" id="PS50889">
    <property type="entry name" value="S4"/>
    <property type="match status" value="1"/>
</dbReference>
<dbReference type="NCBIfam" id="TIGR00093">
    <property type="entry name" value="pseudouridine synthase"/>
    <property type="match status" value="1"/>
</dbReference>
<organism evidence="8 9">
    <name type="scientific">Ferroacidibacillus organovorans</name>
    <dbReference type="NCBI Taxonomy" id="1765683"/>
    <lineage>
        <taxon>Bacteria</taxon>
        <taxon>Bacillati</taxon>
        <taxon>Bacillota</taxon>
        <taxon>Bacilli</taxon>
        <taxon>Bacillales</taxon>
        <taxon>Alicyclobacillaceae</taxon>
        <taxon>Ferroacidibacillus</taxon>
    </lineage>
</organism>
<dbReference type="Proteomes" id="UP000190229">
    <property type="component" value="Unassembled WGS sequence"/>
</dbReference>
<sequence length="265" mass="29363">MNHSSTRHGAQNPRAVKQDAQRETQRLQKVLAHAGVASRRAAEDLIRQGRVRVDGVIVTELGVQVRPNQAIEVDGASIHRDTLPVYVLLYKPRGVVTTSSDPQGRKTVLDLITGIPNRIYPVGRLDYDTKGALLLTDDGALTHRLMHPSYEIEKVYRATVAGELAERDLLQLTEGVDLDGKVTAPAVVRLIGTDGKTSVVELALHEGRNRQVRRMFEAVGHPVLDLTRTHYGNLSLNALRPGTWRKLTDAEVKQLYRLCHLATSQ</sequence>
<dbReference type="CDD" id="cd02870">
    <property type="entry name" value="PseudoU_synth_RsuA_like"/>
    <property type="match status" value="1"/>
</dbReference>
<keyword evidence="2 4" id="KW-0694">RNA-binding</keyword>
<dbReference type="CDD" id="cd00165">
    <property type="entry name" value="S4"/>
    <property type="match status" value="1"/>
</dbReference>
<dbReference type="RefSeq" id="WP_079290302.1">
    <property type="nucleotide sequence ID" value="NZ_LSUQ01000007.1"/>
</dbReference>
<dbReference type="Pfam" id="PF01479">
    <property type="entry name" value="S4"/>
    <property type="match status" value="1"/>
</dbReference>
<evidence type="ECO:0000313" key="9">
    <source>
        <dbReference type="Proteomes" id="UP000190229"/>
    </source>
</evidence>
<dbReference type="InterPro" id="IPR020103">
    <property type="entry name" value="PsdUridine_synth_cat_dom_sf"/>
</dbReference>
<evidence type="ECO:0000256" key="4">
    <source>
        <dbReference type="PROSITE-ProRule" id="PRU00182"/>
    </source>
</evidence>
<dbReference type="AlphaFoldDB" id="A0A1V4EUI8"/>
<feature type="region of interest" description="Disordered" evidence="6">
    <location>
        <begin position="1"/>
        <end position="23"/>
    </location>
</feature>
<gene>
    <name evidence="8" type="ORF">B2M26_07015</name>
</gene>
<dbReference type="InterPro" id="IPR036986">
    <property type="entry name" value="S4_RNA-bd_sf"/>
</dbReference>
<dbReference type="InterPro" id="IPR050343">
    <property type="entry name" value="RsuA_PseudoU_synthase"/>
</dbReference>
<evidence type="ECO:0000256" key="3">
    <source>
        <dbReference type="ARBA" id="ARBA00023235"/>
    </source>
</evidence>
<feature type="domain" description="RNA-binding S4" evidence="7">
    <location>
        <begin position="25"/>
        <end position="88"/>
    </location>
</feature>
<dbReference type="InterPro" id="IPR000748">
    <property type="entry name" value="PsdUridine_synth_RsuA/RluB/E/F"/>
</dbReference>